<dbReference type="Proteomes" id="UP001280121">
    <property type="component" value="Unassembled WGS sequence"/>
</dbReference>
<gene>
    <name evidence="1" type="ORF">Ddye_019240</name>
</gene>
<reference evidence="1" key="1">
    <citation type="journal article" date="2023" name="Plant J.">
        <title>Genome sequences and population genomics provide insights into the demographic history, inbreeding, and mutation load of two 'living fossil' tree species of Dipteronia.</title>
        <authorList>
            <person name="Feng Y."/>
            <person name="Comes H.P."/>
            <person name="Chen J."/>
            <person name="Zhu S."/>
            <person name="Lu R."/>
            <person name="Zhang X."/>
            <person name="Li P."/>
            <person name="Qiu J."/>
            <person name="Olsen K.M."/>
            <person name="Qiu Y."/>
        </authorList>
    </citation>
    <scope>NUCLEOTIDE SEQUENCE</scope>
    <source>
        <strain evidence="1">KIB01</strain>
    </source>
</reference>
<keyword evidence="2" id="KW-1185">Reference proteome</keyword>
<evidence type="ECO:0000313" key="1">
    <source>
        <dbReference type="EMBL" id="KAK2644045.1"/>
    </source>
</evidence>
<sequence>MAFPQWPYQGRIMRTWNTGGALGDVSVTEVFVSEIPKQLPREKLTEIMSLKWITNYEKAFQNITSMVAADTKFTKLADGSIQTTYE</sequence>
<proteinExistence type="predicted"/>
<protein>
    <submittedName>
        <fullName evidence="1">Uncharacterized protein</fullName>
    </submittedName>
</protein>
<dbReference type="AlphaFoldDB" id="A0AAD9TXH7"/>
<accession>A0AAD9TXH7</accession>
<dbReference type="EMBL" id="JANJYI010000006">
    <property type="protein sequence ID" value="KAK2644045.1"/>
    <property type="molecule type" value="Genomic_DNA"/>
</dbReference>
<comment type="caution">
    <text evidence="1">The sequence shown here is derived from an EMBL/GenBank/DDBJ whole genome shotgun (WGS) entry which is preliminary data.</text>
</comment>
<name>A0AAD9TXH7_9ROSI</name>
<evidence type="ECO:0000313" key="2">
    <source>
        <dbReference type="Proteomes" id="UP001280121"/>
    </source>
</evidence>
<organism evidence="1 2">
    <name type="scientific">Dipteronia dyeriana</name>
    <dbReference type="NCBI Taxonomy" id="168575"/>
    <lineage>
        <taxon>Eukaryota</taxon>
        <taxon>Viridiplantae</taxon>
        <taxon>Streptophyta</taxon>
        <taxon>Embryophyta</taxon>
        <taxon>Tracheophyta</taxon>
        <taxon>Spermatophyta</taxon>
        <taxon>Magnoliopsida</taxon>
        <taxon>eudicotyledons</taxon>
        <taxon>Gunneridae</taxon>
        <taxon>Pentapetalae</taxon>
        <taxon>rosids</taxon>
        <taxon>malvids</taxon>
        <taxon>Sapindales</taxon>
        <taxon>Sapindaceae</taxon>
        <taxon>Hippocastanoideae</taxon>
        <taxon>Acereae</taxon>
        <taxon>Dipteronia</taxon>
    </lineage>
</organism>